<evidence type="ECO:0000313" key="2">
    <source>
        <dbReference type="Proteomes" id="UP001596392"/>
    </source>
</evidence>
<proteinExistence type="predicted"/>
<accession>A0ABW2H249</accession>
<sequence length="144" mass="15926">MAEQSDWRAQRDHAVAQHALAEQRRRAAETAQAMELVTRFAREAAARGLRTTALTAFAYDGGGRYRTSLRGWYVHRNRTLAITEDGRYYVLGVPASLRARLLGAQVPPADPPLIVGRGARDGESMPLETLLQRRLDAGDDWPGA</sequence>
<dbReference type="Proteomes" id="UP001596392">
    <property type="component" value="Unassembled WGS sequence"/>
</dbReference>
<comment type="caution">
    <text evidence="1">The sequence shown here is derived from an EMBL/GenBank/DDBJ whole genome shotgun (WGS) entry which is preliminary data.</text>
</comment>
<evidence type="ECO:0000313" key="1">
    <source>
        <dbReference type="EMBL" id="MFC7246290.1"/>
    </source>
</evidence>
<gene>
    <name evidence="1" type="ORF">ACFQO7_27760</name>
</gene>
<organism evidence="1 2">
    <name type="scientific">Catellatospora aurea</name>
    <dbReference type="NCBI Taxonomy" id="1337874"/>
    <lineage>
        <taxon>Bacteria</taxon>
        <taxon>Bacillati</taxon>
        <taxon>Actinomycetota</taxon>
        <taxon>Actinomycetes</taxon>
        <taxon>Micromonosporales</taxon>
        <taxon>Micromonosporaceae</taxon>
        <taxon>Catellatospora</taxon>
    </lineage>
</organism>
<name>A0ABW2H249_9ACTN</name>
<dbReference type="EMBL" id="JBHTAC010000037">
    <property type="protein sequence ID" value="MFC7246290.1"/>
    <property type="molecule type" value="Genomic_DNA"/>
</dbReference>
<dbReference type="RefSeq" id="WP_376809131.1">
    <property type="nucleotide sequence ID" value="NZ_JBHTAC010000037.1"/>
</dbReference>
<reference evidence="2" key="1">
    <citation type="journal article" date="2019" name="Int. J. Syst. Evol. Microbiol.">
        <title>The Global Catalogue of Microorganisms (GCM) 10K type strain sequencing project: providing services to taxonomists for standard genome sequencing and annotation.</title>
        <authorList>
            <consortium name="The Broad Institute Genomics Platform"/>
            <consortium name="The Broad Institute Genome Sequencing Center for Infectious Disease"/>
            <person name="Wu L."/>
            <person name="Ma J."/>
        </authorList>
    </citation>
    <scope>NUCLEOTIDE SEQUENCE [LARGE SCALE GENOMIC DNA]</scope>
    <source>
        <strain evidence="2">CGMCC 1.9106</strain>
    </source>
</reference>
<protein>
    <submittedName>
        <fullName evidence="1">Uncharacterized protein</fullName>
    </submittedName>
</protein>
<keyword evidence="2" id="KW-1185">Reference proteome</keyword>